<evidence type="ECO:0000313" key="1">
    <source>
        <dbReference type="EMBL" id="SFC71276.1"/>
    </source>
</evidence>
<reference evidence="1 2" key="1">
    <citation type="submission" date="2016-10" db="EMBL/GenBank/DDBJ databases">
        <authorList>
            <person name="de Groot N.N."/>
        </authorList>
    </citation>
    <scope>NUCLEOTIDE SEQUENCE [LARGE SCALE GENOMIC DNA]</scope>
    <source>
        <strain evidence="1 2">DSM 6793</strain>
    </source>
</reference>
<gene>
    <name evidence="1" type="ORF">SAMN05421780_108190</name>
</gene>
<accession>A0A1I1LE93</accession>
<sequence>MNEIEQWLASGRDYALGVALYQQYGNNAALLSLFATPSNFAHKKLVEALSGIAETLRQAAKSAQQARETQAIQNSVAHLSQSLDNETVISIDKQAKSQYAQASFLHGQLRYASNDEERKALAFQILELFDSLSQGFETVDYYKEFGHLPPPPSHEEQQLQALDRAVLEKMRRNLIANISHARAGRKRAENIDVWQQRRAMIERILSQQTPQD</sequence>
<dbReference type="OrthoDB" id="883249at2"/>
<evidence type="ECO:0000313" key="2">
    <source>
        <dbReference type="Proteomes" id="UP000199514"/>
    </source>
</evidence>
<name>A0A1I1LE93_9BACT</name>
<protein>
    <submittedName>
        <fullName evidence="1">Uncharacterized protein</fullName>
    </submittedName>
</protein>
<organism evidence="1 2">
    <name type="scientific">Flexibacter flexilis DSM 6793</name>
    <dbReference type="NCBI Taxonomy" id="927664"/>
    <lineage>
        <taxon>Bacteria</taxon>
        <taxon>Pseudomonadati</taxon>
        <taxon>Bacteroidota</taxon>
        <taxon>Cytophagia</taxon>
        <taxon>Cytophagales</taxon>
        <taxon>Flexibacteraceae</taxon>
        <taxon>Flexibacter</taxon>
    </lineage>
</organism>
<keyword evidence="2" id="KW-1185">Reference proteome</keyword>
<dbReference type="EMBL" id="FOLE01000008">
    <property type="protein sequence ID" value="SFC71276.1"/>
    <property type="molecule type" value="Genomic_DNA"/>
</dbReference>
<proteinExistence type="predicted"/>
<dbReference type="RefSeq" id="WP_091514272.1">
    <property type="nucleotide sequence ID" value="NZ_FOLE01000008.1"/>
</dbReference>
<dbReference type="AlphaFoldDB" id="A0A1I1LE93"/>
<dbReference type="STRING" id="927664.SAMN05421780_108190"/>
<dbReference type="Proteomes" id="UP000199514">
    <property type="component" value="Unassembled WGS sequence"/>
</dbReference>